<comment type="caution">
    <text evidence="8">The sequence shown here is derived from an EMBL/GenBank/DDBJ whole genome shotgun (WGS) entry which is preliminary data.</text>
</comment>
<keyword evidence="3" id="KW-1003">Cell membrane</keyword>
<evidence type="ECO:0000256" key="1">
    <source>
        <dbReference type="ARBA" id="ARBA00004651"/>
    </source>
</evidence>
<name>A0A7W7W0P2_9ACTN</name>
<protein>
    <submittedName>
        <fullName evidence="8">Multicomponent Na+:H+ antiporter subunit C</fullName>
    </submittedName>
</protein>
<dbReference type="Pfam" id="PF00420">
    <property type="entry name" value="Oxidored_q2"/>
    <property type="match status" value="1"/>
</dbReference>
<dbReference type="InterPro" id="IPR050601">
    <property type="entry name" value="CPA3_antiporter_subunitC"/>
</dbReference>
<reference evidence="8 9" key="1">
    <citation type="submission" date="2020-08" db="EMBL/GenBank/DDBJ databases">
        <title>Sequencing the genomes of 1000 actinobacteria strains.</title>
        <authorList>
            <person name="Klenk H.-P."/>
        </authorList>
    </citation>
    <scope>NUCLEOTIDE SEQUENCE [LARGE SCALE GENOMIC DNA]</scope>
    <source>
        <strain evidence="8 9">DSM 102030</strain>
    </source>
</reference>
<keyword evidence="5 7" id="KW-1133">Transmembrane helix</keyword>
<keyword evidence="9" id="KW-1185">Reference proteome</keyword>
<accession>A0A7W7W0P2</accession>
<keyword evidence="4 7" id="KW-0812">Transmembrane</keyword>
<evidence type="ECO:0000313" key="8">
    <source>
        <dbReference type="EMBL" id="MBB4929428.1"/>
    </source>
</evidence>
<organism evidence="8 9">
    <name type="scientific">Lipingzhangella halophila</name>
    <dbReference type="NCBI Taxonomy" id="1783352"/>
    <lineage>
        <taxon>Bacteria</taxon>
        <taxon>Bacillati</taxon>
        <taxon>Actinomycetota</taxon>
        <taxon>Actinomycetes</taxon>
        <taxon>Streptosporangiales</taxon>
        <taxon>Nocardiopsidaceae</taxon>
        <taxon>Lipingzhangella</taxon>
    </lineage>
</organism>
<dbReference type="Gene3D" id="1.10.287.3510">
    <property type="match status" value="1"/>
</dbReference>
<evidence type="ECO:0000256" key="2">
    <source>
        <dbReference type="ARBA" id="ARBA00010388"/>
    </source>
</evidence>
<dbReference type="EMBL" id="JACHJT010000001">
    <property type="protein sequence ID" value="MBB4929428.1"/>
    <property type="molecule type" value="Genomic_DNA"/>
</dbReference>
<evidence type="ECO:0000313" key="9">
    <source>
        <dbReference type="Proteomes" id="UP000523007"/>
    </source>
</evidence>
<comment type="subcellular location">
    <subcellularLocation>
        <location evidence="1">Cell membrane</location>
        <topology evidence="1">Multi-pass membrane protein</topology>
    </subcellularLocation>
</comment>
<sequence>MSAAILAGVLVAGGVYLILQRGLIRMALGLILLGHAANVVLLASGGLYRREASVIEQITAVQAAADPLPQAFVLTAIVITFGVTVYLVALAGSGSGDDTEEST</sequence>
<feature type="transmembrane region" description="Helical" evidence="7">
    <location>
        <begin position="27"/>
        <end position="48"/>
    </location>
</feature>
<dbReference type="Proteomes" id="UP000523007">
    <property type="component" value="Unassembled WGS sequence"/>
</dbReference>
<dbReference type="GO" id="GO:0005886">
    <property type="term" value="C:plasma membrane"/>
    <property type="evidence" value="ECO:0007669"/>
    <property type="project" value="UniProtKB-SubCell"/>
</dbReference>
<gene>
    <name evidence="8" type="ORF">F4561_000248</name>
</gene>
<comment type="similarity">
    <text evidence="2">Belongs to the CPA3 antiporters (TC 2.A.63) subunit C family.</text>
</comment>
<dbReference type="RefSeq" id="WP_184573901.1">
    <property type="nucleotide sequence ID" value="NZ_JACHJT010000001.1"/>
</dbReference>
<dbReference type="PANTHER" id="PTHR34583:SF2">
    <property type="entry name" value="ANTIPORTER SUBUNIT MNHC2-RELATED"/>
    <property type="match status" value="1"/>
</dbReference>
<evidence type="ECO:0000256" key="4">
    <source>
        <dbReference type="ARBA" id="ARBA00022692"/>
    </source>
</evidence>
<keyword evidence="6 7" id="KW-0472">Membrane</keyword>
<dbReference type="InterPro" id="IPR039428">
    <property type="entry name" value="NUOK/Mnh_C1-like"/>
</dbReference>
<evidence type="ECO:0000256" key="7">
    <source>
        <dbReference type="SAM" id="Phobius"/>
    </source>
</evidence>
<proteinExistence type="inferred from homology"/>
<dbReference type="AlphaFoldDB" id="A0A7W7W0P2"/>
<evidence type="ECO:0000256" key="5">
    <source>
        <dbReference type="ARBA" id="ARBA00022989"/>
    </source>
</evidence>
<feature type="transmembrane region" description="Helical" evidence="7">
    <location>
        <begin position="68"/>
        <end position="89"/>
    </location>
</feature>
<dbReference type="PANTHER" id="PTHR34583">
    <property type="entry name" value="ANTIPORTER SUBUNIT MNHC2-RELATED"/>
    <property type="match status" value="1"/>
</dbReference>
<evidence type="ECO:0000256" key="3">
    <source>
        <dbReference type="ARBA" id="ARBA00022475"/>
    </source>
</evidence>
<evidence type="ECO:0000256" key="6">
    <source>
        <dbReference type="ARBA" id="ARBA00023136"/>
    </source>
</evidence>